<evidence type="ECO:0000256" key="3">
    <source>
        <dbReference type="ARBA" id="ARBA00022475"/>
    </source>
</evidence>
<feature type="transmembrane region" description="Helical" evidence="7">
    <location>
        <begin position="98"/>
        <end position="119"/>
    </location>
</feature>
<keyword evidence="3" id="KW-1003">Cell membrane</keyword>
<evidence type="ECO:0000256" key="7">
    <source>
        <dbReference type="RuleBase" id="RU363032"/>
    </source>
</evidence>
<dbReference type="OrthoDB" id="9803623at2"/>
<comment type="caution">
    <text evidence="9">The sequence shown here is derived from an EMBL/GenBank/DDBJ whole genome shotgun (WGS) entry which is preliminary data.</text>
</comment>
<dbReference type="Pfam" id="PF00528">
    <property type="entry name" value="BPD_transp_1"/>
    <property type="match status" value="1"/>
</dbReference>
<dbReference type="EMBL" id="PYAL01000005">
    <property type="protein sequence ID" value="RXN86978.1"/>
    <property type="molecule type" value="Genomic_DNA"/>
</dbReference>
<dbReference type="SUPFAM" id="SSF161098">
    <property type="entry name" value="MetI-like"/>
    <property type="match status" value="1"/>
</dbReference>
<evidence type="ECO:0000313" key="10">
    <source>
        <dbReference type="Proteomes" id="UP000290849"/>
    </source>
</evidence>
<comment type="subcellular location">
    <subcellularLocation>
        <location evidence="1 7">Cell membrane</location>
        <topology evidence="1 7">Multi-pass membrane protein</topology>
    </subcellularLocation>
</comment>
<feature type="transmembrane region" description="Helical" evidence="7">
    <location>
        <begin position="228"/>
        <end position="254"/>
    </location>
</feature>
<feature type="transmembrane region" description="Helical" evidence="7">
    <location>
        <begin position="131"/>
        <end position="155"/>
    </location>
</feature>
<keyword evidence="4 7" id="KW-0812">Transmembrane</keyword>
<dbReference type="CDD" id="cd06261">
    <property type="entry name" value="TM_PBP2"/>
    <property type="match status" value="1"/>
</dbReference>
<evidence type="ECO:0000256" key="2">
    <source>
        <dbReference type="ARBA" id="ARBA00022448"/>
    </source>
</evidence>
<dbReference type="InterPro" id="IPR000515">
    <property type="entry name" value="MetI-like"/>
</dbReference>
<dbReference type="InterPro" id="IPR045621">
    <property type="entry name" value="BPD_transp_1_N"/>
</dbReference>
<name>A0A4V1MRY9_9BURK</name>
<dbReference type="GO" id="GO:0005886">
    <property type="term" value="C:plasma membrane"/>
    <property type="evidence" value="ECO:0007669"/>
    <property type="project" value="UniProtKB-SubCell"/>
</dbReference>
<reference evidence="9 10" key="1">
    <citation type="journal article" date="2017" name="Int. J. Syst. Evol. Microbiol.">
        <title>Achromobacter aloeverae sp. nov., isolated from the root of Aloe vera (L.) Burm.f.</title>
        <authorList>
            <person name="Kuncharoen N."/>
            <person name="Muramatsu Y."/>
            <person name="Shibata C."/>
            <person name="Kamakura Y."/>
            <person name="Nakagawa Y."/>
            <person name="Tanasupawat S."/>
        </authorList>
    </citation>
    <scope>NUCLEOTIDE SEQUENCE [LARGE SCALE GENOMIC DNA]</scope>
    <source>
        <strain evidence="9 10">AVA-1</strain>
    </source>
</reference>
<keyword evidence="5 7" id="KW-1133">Transmembrane helix</keyword>
<evidence type="ECO:0000256" key="4">
    <source>
        <dbReference type="ARBA" id="ARBA00022692"/>
    </source>
</evidence>
<protein>
    <submittedName>
        <fullName evidence="9">ABC transporter permease</fullName>
    </submittedName>
</protein>
<evidence type="ECO:0000256" key="5">
    <source>
        <dbReference type="ARBA" id="ARBA00022989"/>
    </source>
</evidence>
<evidence type="ECO:0000259" key="8">
    <source>
        <dbReference type="PROSITE" id="PS50928"/>
    </source>
</evidence>
<dbReference type="Proteomes" id="UP000290849">
    <property type="component" value="Unassembled WGS sequence"/>
</dbReference>
<dbReference type="InterPro" id="IPR035906">
    <property type="entry name" value="MetI-like_sf"/>
</dbReference>
<gene>
    <name evidence="9" type="ORF">C7R54_19010</name>
</gene>
<dbReference type="PANTHER" id="PTHR43163">
    <property type="entry name" value="DIPEPTIDE TRANSPORT SYSTEM PERMEASE PROTEIN DPPB-RELATED"/>
    <property type="match status" value="1"/>
</dbReference>
<comment type="similarity">
    <text evidence="7">Belongs to the binding-protein-dependent transport system permease family.</text>
</comment>
<evidence type="ECO:0000256" key="6">
    <source>
        <dbReference type="ARBA" id="ARBA00023136"/>
    </source>
</evidence>
<feature type="transmembrane region" description="Helical" evidence="7">
    <location>
        <begin position="175"/>
        <end position="194"/>
    </location>
</feature>
<dbReference type="Pfam" id="PF19300">
    <property type="entry name" value="BPD_transp_1_N"/>
    <property type="match status" value="1"/>
</dbReference>
<sequence>MLRYVLRRILYAIPIALGVSLVCFSLVHLAPGDPLSAVLPETATPEQIAEIKADYGFDRPLPIQYLKWLGRALVGDLGSSIKTGRPVMQEIAPAIGNSILLAVAAILLAFFVGSALGVLAGYARSRAADSVVTAVAITGVSIPHYWLGMVLIVIFSVEMNLLPASGMGAADWQHMILPAVTLASIPMGIIARSIRAAVIETRKQEFVQTLYAKGLPSRKVFRHVAKNVAPTVMAVMGLQFAQMLGGSILVETVFAWPGTGFLMNSAIFTRDLPILQGTILVLAMLFVAMNLAVDILQMLMDPRIKRN</sequence>
<feature type="domain" description="ABC transmembrane type-1" evidence="8">
    <location>
        <begin position="95"/>
        <end position="297"/>
    </location>
</feature>
<dbReference type="PROSITE" id="PS50928">
    <property type="entry name" value="ABC_TM1"/>
    <property type="match status" value="1"/>
</dbReference>
<feature type="transmembrane region" description="Helical" evidence="7">
    <location>
        <begin position="274"/>
        <end position="296"/>
    </location>
</feature>
<evidence type="ECO:0000256" key="1">
    <source>
        <dbReference type="ARBA" id="ARBA00004651"/>
    </source>
</evidence>
<keyword evidence="6 7" id="KW-0472">Membrane</keyword>
<dbReference type="Gene3D" id="1.10.3720.10">
    <property type="entry name" value="MetI-like"/>
    <property type="match status" value="1"/>
</dbReference>
<keyword evidence="2 7" id="KW-0813">Transport</keyword>
<organism evidence="9 10">
    <name type="scientific">Achromobacter aloeverae</name>
    <dbReference type="NCBI Taxonomy" id="1750518"/>
    <lineage>
        <taxon>Bacteria</taxon>
        <taxon>Pseudomonadati</taxon>
        <taxon>Pseudomonadota</taxon>
        <taxon>Betaproteobacteria</taxon>
        <taxon>Burkholderiales</taxon>
        <taxon>Alcaligenaceae</taxon>
        <taxon>Achromobacter</taxon>
    </lineage>
</organism>
<dbReference type="PANTHER" id="PTHR43163:SF6">
    <property type="entry name" value="DIPEPTIDE TRANSPORT SYSTEM PERMEASE PROTEIN DPPB-RELATED"/>
    <property type="match status" value="1"/>
</dbReference>
<keyword evidence="10" id="KW-1185">Reference proteome</keyword>
<proteinExistence type="inferred from homology"/>
<feature type="transmembrane region" description="Helical" evidence="7">
    <location>
        <begin position="9"/>
        <end position="30"/>
    </location>
</feature>
<accession>A0A4V1MRY9</accession>
<dbReference type="GO" id="GO:0071916">
    <property type="term" value="F:dipeptide transmembrane transporter activity"/>
    <property type="evidence" value="ECO:0007669"/>
    <property type="project" value="TreeGrafter"/>
</dbReference>
<evidence type="ECO:0000313" key="9">
    <source>
        <dbReference type="EMBL" id="RXN86978.1"/>
    </source>
</evidence>
<dbReference type="AlphaFoldDB" id="A0A4V1MRY9"/>